<dbReference type="InterPro" id="IPR027463">
    <property type="entry name" value="AcrB_DN_DC_subdom"/>
</dbReference>
<feature type="transmembrane region" description="Helical" evidence="9">
    <location>
        <begin position="371"/>
        <end position="390"/>
    </location>
</feature>
<keyword evidence="4" id="KW-1003">Cell membrane</keyword>
<feature type="transmembrane region" description="Helical" evidence="9">
    <location>
        <begin position="869"/>
        <end position="887"/>
    </location>
</feature>
<evidence type="ECO:0000313" key="11">
    <source>
        <dbReference type="Proteomes" id="UP001165263"/>
    </source>
</evidence>
<feature type="transmembrane region" description="Helical" evidence="9">
    <location>
        <begin position="539"/>
        <end position="560"/>
    </location>
</feature>
<evidence type="ECO:0000313" key="10">
    <source>
        <dbReference type="EMBL" id="MCS0630497.1"/>
    </source>
</evidence>
<dbReference type="Proteomes" id="UP001165263">
    <property type="component" value="Unassembled WGS sequence"/>
</dbReference>
<comment type="similarity">
    <text evidence="2 9">Belongs to the resistance-nodulation-cell division (RND) (TC 2.A.6) family.</text>
</comment>
<sequence>MAKFFVQRPVFAWVIAIVIMLAGVLAIQVLPVAQYPQIAPPTIQITGMYPGASARTVEDAVTQVIEQKMKGIDGLRNMSSSSDATGGIGITLYFTSGTDPDIAQVQVQNKLALATPLLPAEVTQQGLAVSKATNSFLMVLGFVSQDGSMNNADLDDYIASSVVEPLSRIEGVGEVQHFGTQYAMRIWLDPARLEGYRLTPADVIAAVRRQNAEVSVGELGGAPAVRGQQLNAAVTAQSRMQTPGQFGGIMLRNRADGAAVYLRDVARIELGGENYASVVRFNGKPAAGIAIKLATGANALATADAVKASLAGMEPFFPKGVKSQVAFDTSPFVKASIHEVVKTLVEAIVLVFLVMYLFLQNFRATLIPTMAVPVVLLGTFGVLAALGYSINSLTMFGLVLAIGLLVDDAIVVVENVERVMTEEGLAPREATMKSMGQISGALVGIGMVISAVFVPMAFMSGSTGVIYRQFSVTIVAAMVLSVLVAMVFTPALCATVLKPGTHVADKGFFGWFNRTFDRGNERYQGVVAKLVARTGRTMAVYAALLGALGFAFAHVPSAFLPEEDQGVLFTAIQLPGGATQERTVKTIEEVENYFFTREKQNVESVFSVAGFSFAGNGQNNGMAFVKLKDWKERHGLENHSGYIGWRALEALMNSRDALVYTFAPPAVMELGNAGGFDLQLLDRANLGHAAMMVARDELLAMAGKNPKLVGVRANGQEDTPQYRITVDRQKAAALGLDLREINQVLSVGWGSAYVNDFMDRGRVKKVLMQGTAESRMLPEDLQKWSVRNQDGEMVPFAAFATGAWETASPRLERYNGTSSLNIQGMAAPGVSSGDAMLEMERMVARLPKGVGYAWTGMSLEERDSGDQTALLYSLSFLVVFLCLAALYESWSVPFSVMLVVPLGIIGAVLATWGAGLANDVYFKVGLLTVVGLSAKNAILIVEFAKELQEAGKGLREATLIAVKMRLRPILMTSIAFGLGVLPLAMATGAGSGAQVAIGFGVLGGMLTATFLGIFFVPVFFVLVRGWFAARAPALPEPVLIEEAAK</sequence>
<keyword evidence="11" id="KW-1185">Reference proteome</keyword>
<feature type="transmembrane region" description="Helical" evidence="9">
    <location>
        <begin position="437"/>
        <end position="458"/>
    </location>
</feature>
<feature type="transmembrane region" description="Helical" evidence="9">
    <location>
        <begin position="965"/>
        <end position="985"/>
    </location>
</feature>
<evidence type="ECO:0000256" key="1">
    <source>
        <dbReference type="ARBA" id="ARBA00004429"/>
    </source>
</evidence>
<comment type="caution">
    <text evidence="10">The sequence shown here is derived from an EMBL/GenBank/DDBJ whole genome shotgun (WGS) entry which is preliminary data.</text>
</comment>
<name>A0ABT2BZW7_9BURK</name>
<keyword evidence="3 9" id="KW-0813">Transport</keyword>
<dbReference type="NCBIfam" id="TIGR00915">
    <property type="entry name" value="2A0602"/>
    <property type="match status" value="1"/>
</dbReference>
<evidence type="ECO:0000256" key="8">
    <source>
        <dbReference type="ARBA" id="ARBA00023136"/>
    </source>
</evidence>
<dbReference type="PANTHER" id="PTHR32063:SF13">
    <property type="entry name" value="MULTIDRUG EFFLUX PUMP SUBUNIT ACRB-RELATED"/>
    <property type="match status" value="1"/>
</dbReference>
<dbReference type="PRINTS" id="PR00702">
    <property type="entry name" value="ACRIFLAVINRP"/>
</dbReference>
<evidence type="ECO:0000256" key="9">
    <source>
        <dbReference type="RuleBase" id="RU364070"/>
    </source>
</evidence>
<evidence type="ECO:0000256" key="3">
    <source>
        <dbReference type="ARBA" id="ARBA00022448"/>
    </source>
</evidence>
<dbReference type="Gene3D" id="3.30.70.1440">
    <property type="entry name" value="Multidrug efflux transporter AcrB pore domain"/>
    <property type="match status" value="1"/>
</dbReference>
<dbReference type="Gene3D" id="1.20.1640.10">
    <property type="entry name" value="Multidrug efflux transporter AcrB transmembrane domain"/>
    <property type="match status" value="2"/>
</dbReference>
<dbReference type="RefSeq" id="WP_259449600.1">
    <property type="nucleotide sequence ID" value="NZ_CP119520.1"/>
</dbReference>
<reference evidence="10" key="1">
    <citation type="submission" date="2022-08" db="EMBL/GenBank/DDBJ databases">
        <title>Reclassification of Massilia species as members of the genera Telluria, Duganella, Pseudoduganella, Mokoshia gen. nov. and Zemynaea gen. nov. using orthogonal and non-orthogonal genome-based approaches.</title>
        <authorList>
            <person name="Bowman J.P."/>
        </authorList>
    </citation>
    <scope>NUCLEOTIDE SEQUENCE</scope>
    <source>
        <strain evidence="10">LMG 11547</strain>
    </source>
</reference>
<dbReference type="Gene3D" id="3.30.70.1430">
    <property type="entry name" value="Multidrug efflux transporter AcrB pore domain"/>
    <property type="match status" value="2"/>
</dbReference>
<organism evidence="10 11">
    <name type="scientific">Telluria mixta</name>
    <dbReference type="NCBI Taxonomy" id="34071"/>
    <lineage>
        <taxon>Bacteria</taxon>
        <taxon>Pseudomonadati</taxon>
        <taxon>Pseudomonadota</taxon>
        <taxon>Betaproteobacteria</taxon>
        <taxon>Burkholderiales</taxon>
        <taxon>Oxalobacteraceae</taxon>
        <taxon>Telluria group</taxon>
        <taxon>Telluria</taxon>
    </lineage>
</organism>
<dbReference type="Gene3D" id="3.30.70.1320">
    <property type="entry name" value="Multidrug efflux transporter AcrB pore domain like"/>
    <property type="match status" value="1"/>
</dbReference>
<accession>A0ABT2BZW7</accession>
<keyword evidence="8 9" id="KW-0472">Membrane</keyword>
<protein>
    <recommendedName>
        <fullName evidence="9">Efflux pump membrane transporter</fullName>
    </recommendedName>
</protein>
<evidence type="ECO:0000256" key="6">
    <source>
        <dbReference type="ARBA" id="ARBA00022692"/>
    </source>
</evidence>
<keyword evidence="5 9" id="KW-0997">Cell inner membrane</keyword>
<dbReference type="SUPFAM" id="SSF82693">
    <property type="entry name" value="Multidrug efflux transporter AcrB pore domain, PN1, PN2, PC1 and PC2 subdomains"/>
    <property type="match status" value="3"/>
</dbReference>
<feature type="transmembrane region" description="Helical" evidence="9">
    <location>
        <begin position="920"/>
        <end position="944"/>
    </location>
</feature>
<keyword evidence="7 9" id="KW-1133">Transmembrane helix</keyword>
<comment type="subcellular location">
    <subcellularLocation>
        <location evidence="1 9">Cell inner membrane</location>
        <topology evidence="1 9">Multi-pass membrane protein</topology>
    </subcellularLocation>
</comment>
<dbReference type="InterPro" id="IPR001036">
    <property type="entry name" value="Acrflvin-R"/>
</dbReference>
<dbReference type="EMBL" id="JANUHC010000004">
    <property type="protein sequence ID" value="MCS0630497.1"/>
    <property type="molecule type" value="Genomic_DNA"/>
</dbReference>
<dbReference type="Gene3D" id="3.30.2090.10">
    <property type="entry name" value="Multidrug efflux transporter AcrB TolC docking domain, DN and DC subdomains"/>
    <property type="match status" value="2"/>
</dbReference>
<feature type="transmembrane region" description="Helical" evidence="9">
    <location>
        <begin position="894"/>
        <end position="914"/>
    </location>
</feature>
<dbReference type="SUPFAM" id="SSF82714">
    <property type="entry name" value="Multidrug efflux transporter AcrB TolC docking domain, DN and DC subdomains"/>
    <property type="match status" value="2"/>
</dbReference>
<dbReference type="PANTHER" id="PTHR32063">
    <property type="match status" value="1"/>
</dbReference>
<feature type="transmembrane region" description="Helical" evidence="9">
    <location>
        <begin position="470"/>
        <end position="497"/>
    </location>
</feature>
<evidence type="ECO:0000256" key="5">
    <source>
        <dbReference type="ARBA" id="ARBA00022519"/>
    </source>
</evidence>
<keyword evidence="6 9" id="KW-0812">Transmembrane</keyword>
<dbReference type="Pfam" id="PF00873">
    <property type="entry name" value="ACR_tran"/>
    <property type="match status" value="1"/>
</dbReference>
<feature type="transmembrane region" description="Helical" evidence="9">
    <location>
        <begin position="396"/>
        <end position="416"/>
    </location>
</feature>
<feature type="transmembrane region" description="Helical" evidence="9">
    <location>
        <begin position="997"/>
        <end position="1023"/>
    </location>
</feature>
<comment type="caution">
    <text evidence="9">Lacks conserved residue(s) required for the propagation of feature annotation.</text>
</comment>
<dbReference type="NCBIfam" id="NF000282">
    <property type="entry name" value="RND_permease_1"/>
    <property type="match status" value="1"/>
</dbReference>
<evidence type="ECO:0000256" key="4">
    <source>
        <dbReference type="ARBA" id="ARBA00022475"/>
    </source>
</evidence>
<proteinExistence type="inferred from homology"/>
<evidence type="ECO:0000256" key="2">
    <source>
        <dbReference type="ARBA" id="ARBA00010942"/>
    </source>
</evidence>
<feature type="transmembrane region" description="Helical" evidence="9">
    <location>
        <begin position="340"/>
        <end position="359"/>
    </location>
</feature>
<dbReference type="InterPro" id="IPR004764">
    <property type="entry name" value="MdtF-like"/>
</dbReference>
<evidence type="ECO:0000256" key="7">
    <source>
        <dbReference type="ARBA" id="ARBA00022989"/>
    </source>
</evidence>
<dbReference type="SUPFAM" id="SSF82866">
    <property type="entry name" value="Multidrug efflux transporter AcrB transmembrane domain"/>
    <property type="match status" value="2"/>
</dbReference>
<gene>
    <name evidence="10" type="ORF">NX786_14245</name>
</gene>